<name>A0A5F8AG90_MACMU</name>
<dbReference type="PaxDb" id="9544-ENSMMUP00000032670"/>
<feature type="signal peptide" evidence="1">
    <location>
        <begin position="1"/>
        <end position="29"/>
    </location>
</feature>
<organism evidence="2 3">
    <name type="scientific">Macaca mulatta</name>
    <name type="common">Rhesus macaque</name>
    <dbReference type="NCBI Taxonomy" id="9544"/>
    <lineage>
        <taxon>Eukaryota</taxon>
        <taxon>Metazoa</taxon>
        <taxon>Chordata</taxon>
        <taxon>Craniata</taxon>
        <taxon>Vertebrata</taxon>
        <taxon>Euteleostomi</taxon>
        <taxon>Mammalia</taxon>
        <taxon>Eutheria</taxon>
        <taxon>Euarchontoglires</taxon>
        <taxon>Primates</taxon>
        <taxon>Haplorrhini</taxon>
        <taxon>Catarrhini</taxon>
        <taxon>Cercopithecidae</taxon>
        <taxon>Cercopithecinae</taxon>
        <taxon>Macaca</taxon>
    </lineage>
</organism>
<dbReference type="Proteomes" id="UP000006718">
    <property type="component" value="Chromosome 18"/>
</dbReference>
<proteinExistence type="predicted"/>
<accession>A0A5F8AG90</accession>
<sequence>VTGITGARHHIRLILVFLVEIGFHHVGQAGLELLTSGDPPASASQSAGVTGVSHHTWPLRDIFKGKALKSIGLNSLTLSPDLTARETGECGLLASPGTDITHHPRSIRVGGYLFKFDISRYLYIFPFYCITNYCKFSVYNNTFISFQLLWVRRLNVSCWVLLGLTGLKSRSRLERPSHLRLTVLLQAHWHQQSHCLWL</sequence>
<reference evidence="2" key="3">
    <citation type="submission" date="2025-08" db="UniProtKB">
        <authorList>
            <consortium name="Ensembl"/>
        </authorList>
    </citation>
    <scope>IDENTIFICATION</scope>
    <source>
        <strain evidence="2">17573</strain>
    </source>
</reference>
<evidence type="ECO:0000313" key="2">
    <source>
        <dbReference type="Ensembl" id="ENSMMUP00000076415.1"/>
    </source>
</evidence>
<dbReference type="PRINTS" id="PR02045">
    <property type="entry name" value="F138DOMAIN"/>
</dbReference>
<keyword evidence="1" id="KW-0732">Signal</keyword>
<dbReference type="GeneTree" id="ENSGT01120000271815"/>
<protein>
    <submittedName>
        <fullName evidence="2">Uncharacterized protein</fullName>
    </submittedName>
</protein>
<reference evidence="3" key="1">
    <citation type="journal article" date="2007" name="Science">
        <title>Evolutionary and biomedical insights from the rhesus macaque genome.</title>
        <authorList>
            <person name="Gibbs R.A."/>
            <person name="Rogers J."/>
            <person name="Katze M.G."/>
            <person name="Bumgarner R."/>
            <person name="Weinstock G.M."/>
            <person name="Mardis E.R."/>
            <person name="Remington K.A."/>
            <person name="Strausberg R.L."/>
            <person name="Venter J.C."/>
            <person name="Wilson R.K."/>
            <person name="Batzer M.A."/>
            <person name="Bustamante C.D."/>
            <person name="Eichler E.E."/>
            <person name="Hahn M.W."/>
            <person name="Hardison R.C."/>
            <person name="Makova K.D."/>
            <person name="Miller W."/>
            <person name="Milosavljevic A."/>
            <person name="Palermo R.E."/>
            <person name="Siepel A."/>
            <person name="Sikela J.M."/>
            <person name="Attaway T."/>
            <person name="Bell S."/>
            <person name="Bernard K.E."/>
            <person name="Buhay C.J."/>
            <person name="Chandrabose M.N."/>
            <person name="Dao M."/>
            <person name="Davis C."/>
            <person name="Delehaunty K.D."/>
            <person name="Ding Y."/>
            <person name="Dinh H.H."/>
            <person name="Dugan-Rocha S."/>
            <person name="Fulton L.A."/>
            <person name="Gabisi R.A."/>
            <person name="Garner T.T."/>
            <person name="Godfrey J."/>
            <person name="Hawes A.C."/>
            <person name="Hernandez J."/>
            <person name="Hines S."/>
            <person name="Holder M."/>
            <person name="Hume J."/>
            <person name="Jhangiani S.N."/>
            <person name="Joshi V."/>
            <person name="Khan Z.M."/>
            <person name="Kirkness E.F."/>
            <person name="Cree A."/>
            <person name="Fowler R.G."/>
            <person name="Lee S."/>
            <person name="Lewis L.R."/>
            <person name="Li Z."/>
            <person name="Liu Y.-S."/>
            <person name="Moore S.M."/>
            <person name="Muzny D."/>
            <person name="Nazareth L.V."/>
            <person name="Ngo D.N."/>
            <person name="Okwuonu G.O."/>
            <person name="Pai G."/>
            <person name="Parker D."/>
            <person name="Paul H.A."/>
            <person name="Pfannkoch C."/>
            <person name="Pohl C.S."/>
            <person name="Rogers Y.-H.C."/>
            <person name="Ruiz S.J."/>
            <person name="Sabo A."/>
            <person name="Santibanez J."/>
            <person name="Schneider B.W."/>
            <person name="Smith S.M."/>
            <person name="Sodergren E."/>
            <person name="Svatek A.F."/>
            <person name="Utterback T.R."/>
            <person name="Vattathil S."/>
            <person name="Warren W."/>
            <person name="White C.S."/>
            <person name="Chinwalla A.T."/>
            <person name="Feng Y."/>
            <person name="Halpern A.L."/>
            <person name="Hillier L.W."/>
            <person name="Huang X."/>
            <person name="Minx P."/>
            <person name="Nelson J.O."/>
            <person name="Pepin K.H."/>
            <person name="Qin X."/>
            <person name="Sutton G.G."/>
            <person name="Venter E."/>
            <person name="Walenz B.P."/>
            <person name="Wallis J.W."/>
            <person name="Worley K.C."/>
            <person name="Yang S.-P."/>
            <person name="Jones S.M."/>
            <person name="Marra M.A."/>
            <person name="Rocchi M."/>
            <person name="Schein J.E."/>
            <person name="Baertsch R."/>
            <person name="Clarke L."/>
            <person name="Csuros M."/>
            <person name="Glasscock J."/>
            <person name="Harris R.A."/>
            <person name="Havlak P."/>
            <person name="Jackson A.R."/>
            <person name="Jiang H."/>
            <person name="Liu Y."/>
            <person name="Messina D.N."/>
            <person name="Shen Y."/>
            <person name="Song H.X.-Z."/>
            <person name="Wylie T."/>
            <person name="Zhang L."/>
            <person name="Birney E."/>
            <person name="Han K."/>
            <person name="Konkel M.K."/>
            <person name="Lee J."/>
            <person name="Smit A.F.A."/>
            <person name="Ullmer B."/>
            <person name="Wang H."/>
            <person name="Xing J."/>
            <person name="Burhans R."/>
            <person name="Cheng Z."/>
            <person name="Karro J.E."/>
            <person name="Ma J."/>
            <person name="Raney B."/>
            <person name="She X."/>
            <person name="Cox M.J."/>
            <person name="Demuth J.P."/>
            <person name="Dumas L.J."/>
            <person name="Han S.-G."/>
            <person name="Hopkins J."/>
            <person name="Karimpour-Fard A."/>
            <person name="Kim Y.H."/>
            <person name="Pollack J.R."/>
            <person name="Vinar T."/>
            <person name="Addo-Quaye C."/>
            <person name="Degenhardt J."/>
            <person name="Denby A."/>
            <person name="Hubisz M.J."/>
            <person name="Indap A."/>
            <person name="Kosiol C."/>
            <person name="Lahn B.T."/>
            <person name="Lawson H.A."/>
            <person name="Marklein A."/>
            <person name="Nielsen R."/>
            <person name="Vallender E.J."/>
            <person name="Clark A.G."/>
            <person name="Ferguson B."/>
            <person name="Hernandez R.D."/>
            <person name="Hirani K."/>
            <person name="Kehrer-Sawatzki H."/>
            <person name="Kolb J."/>
            <person name="Patil S."/>
            <person name="Pu L.-L."/>
            <person name="Ren Y."/>
            <person name="Smith D.G."/>
            <person name="Wheeler D.A."/>
            <person name="Schenck I."/>
            <person name="Ball E.V."/>
            <person name="Chen R."/>
            <person name="Cooper D.N."/>
            <person name="Giardine B."/>
            <person name="Hsu F."/>
            <person name="Kent W.J."/>
            <person name="Lesk A."/>
            <person name="Nelson D.L."/>
            <person name="O'brien W.E."/>
            <person name="Pruefer K."/>
            <person name="Stenson P.D."/>
            <person name="Wallace J.C."/>
            <person name="Ke H."/>
            <person name="Liu X.-M."/>
            <person name="Wang P."/>
            <person name="Xiang A.P."/>
            <person name="Yang F."/>
            <person name="Barber G.P."/>
            <person name="Haussler D."/>
            <person name="Karolchik D."/>
            <person name="Kern A.D."/>
            <person name="Kuhn R.M."/>
            <person name="Smith K.E."/>
            <person name="Zwieg A.S."/>
        </authorList>
    </citation>
    <scope>NUCLEOTIDE SEQUENCE [LARGE SCALE GENOMIC DNA]</scope>
    <source>
        <strain evidence="3">17573</strain>
    </source>
</reference>
<reference evidence="2" key="4">
    <citation type="submission" date="2025-09" db="UniProtKB">
        <authorList>
            <consortium name="Ensembl"/>
        </authorList>
    </citation>
    <scope>IDENTIFICATION</scope>
    <source>
        <strain evidence="2">17573</strain>
    </source>
</reference>
<reference evidence="2" key="2">
    <citation type="submission" date="2019-01" db="EMBL/GenBank/DDBJ databases">
        <authorList>
            <person name="Graves T."/>
            <person name="Eichler E.E."/>
            <person name="Wilson R.K."/>
        </authorList>
    </citation>
    <scope>NUCLEOTIDE SEQUENCE [LARGE SCALE GENOMIC DNA]</scope>
    <source>
        <strain evidence="2">17573</strain>
    </source>
</reference>
<evidence type="ECO:0000313" key="3">
    <source>
        <dbReference type="Proteomes" id="UP000006718"/>
    </source>
</evidence>
<feature type="chain" id="PRO_5023938270" evidence="1">
    <location>
        <begin position="30"/>
        <end position="198"/>
    </location>
</feature>
<dbReference type="PANTHER" id="PTHR12138:SF152">
    <property type="entry name" value="C2H2-TYPE DOMAIN-CONTAINING PROTEIN"/>
    <property type="match status" value="1"/>
</dbReference>
<keyword evidence="3" id="KW-1185">Reference proteome</keyword>
<evidence type="ECO:0000256" key="1">
    <source>
        <dbReference type="SAM" id="SignalP"/>
    </source>
</evidence>
<dbReference type="VEuPathDB" id="HostDB:ENSMMUG00000051418"/>
<dbReference type="InParanoid" id="A0A5F8AG90"/>
<dbReference type="Ensembl" id="ENSMMUT00000086250.1">
    <property type="protein sequence ID" value="ENSMMUP00000076415.1"/>
    <property type="gene ID" value="ENSMMUG00000051418.1"/>
</dbReference>
<dbReference type="AlphaFoldDB" id="A0A5F8AG90"/>
<dbReference type="PANTHER" id="PTHR12138">
    <property type="entry name" value="PRIMATE-EXPANDED PROTEIN FAMILY"/>
    <property type="match status" value="1"/>
</dbReference>